<accession>A0AAN7WP85</accession>
<feature type="compositionally biased region" description="Polar residues" evidence="3">
    <location>
        <begin position="175"/>
        <end position="184"/>
    </location>
</feature>
<dbReference type="AlphaFoldDB" id="A0AAN7WP85"/>
<dbReference type="EMBL" id="JAWIZZ010000037">
    <property type="protein sequence ID" value="KAK5781263.1"/>
    <property type="molecule type" value="Genomic_DNA"/>
</dbReference>
<evidence type="ECO:0000313" key="4">
    <source>
        <dbReference type="EMBL" id="KAK5781263.1"/>
    </source>
</evidence>
<evidence type="ECO:0000256" key="1">
    <source>
        <dbReference type="ARBA" id="ARBA00006461"/>
    </source>
</evidence>
<comment type="similarity">
    <text evidence="1">Belongs to the SPT2 family.</text>
</comment>
<reference evidence="5" key="1">
    <citation type="submission" date="2023-07" db="EMBL/GenBank/DDBJ databases">
        <title>A draft genome of Kazachstania heterogenica Y-27499.</title>
        <authorList>
            <person name="Donic C."/>
            <person name="Kralova J.S."/>
            <person name="Fidel L."/>
            <person name="Ben-Dor S."/>
            <person name="Jung S."/>
        </authorList>
    </citation>
    <scope>NUCLEOTIDE SEQUENCE [LARGE SCALE GENOMIC DNA]</scope>
    <source>
        <strain evidence="5">Y27499</strain>
    </source>
</reference>
<feature type="compositionally biased region" description="Acidic residues" evidence="3">
    <location>
        <begin position="281"/>
        <end position="300"/>
    </location>
</feature>
<sequence>MSFLSKLSALKKNTPVKHTPVIPDKESNPVQEVESLLPVNYVRDEDPAVKRLKELRRKERIKNGELLKKRNATAKRQSGSGDSHRNKKNKLQKDEDGGMLGTVYKKKIGSSTRANYNDSNKAIKPRMSIKKMSFEELMRQADQNGKLPMKSTSEPPTIGRSKKLIKPGFKRKSTRVNSPNSNESLRGDRHREDNQASGSKEVSTSLNRSKSASNIKKDNINNDSSDSGGDSKNIVKIPSISANRFAQPNAKIKQRLERKGYKVQSRHDRFGRHYNGRNDNYDEDEDMDSELDDFIEDASDEKESRYSARSRNPGYNRDEIWAIFNRGRNRPHYYSDYDDENEDDMEANEMEILEEEEYATRMAKLEDKKEEEWLRRHEEEKMRLKKKYK</sequence>
<evidence type="ECO:0008006" key="6">
    <source>
        <dbReference type="Google" id="ProtNLM"/>
    </source>
</evidence>
<feature type="compositionally biased region" description="Basic and acidic residues" evidence="3">
    <location>
        <begin position="185"/>
        <end position="194"/>
    </location>
</feature>
<evidence type="ECO:0000313" key="5">
    <source>
        <dbReference type="Proteomes" id="UP001306508"/>
    </source>
</evidence>
<dbReference type="Proteomes" id="UP001306508">
    <property type="component" value="Unassembled WGS sequence"/>
</dbReference>
<keyword evidence="5" id="KW-1185">Reference proteome</keyword>
<feature type="region of interest" description="Disordered" evidence="3">
    <location>
        <begin position="1"/>
        <end position="29"/>
    </location>
</feature>
<feature type="compositionally biased region" description="Polar residues" evidence="3">
    <location>
        <begin position="109"/>
        <end position="120"/>
    </location>
</feature>
<comment type="caution">
    <text evidence="4">The sequence shown here is derived from an EMBL/GenBank/DDBJ whole genome shotgun (WGS) entry which is preliminary data.</text>
</comment>
<evidence type="ECO:0000256" key="3">
    <source>
        <dbReference type="SAM" id="MobiDB-lite"/>
    </source>
</evidence>
<feature type="compositionally biased region" description="Polar residues" evidence="3">
    <location>
        <begin position="195"/>
        <end position="208"/>
    </location>
</feature>
<gene>
    <name evidence="4" type="ORF">RI543_001310</name>
</gene>
<evidence type="ECO:0000256" key="2">
    <source>
        <dbReference type="ARBA" id="ARBA00023054"/>
    </source>
</evidence>
<name>A0AAN7WP85_9SACH</name>
<feature type="compositionally biased region" description="Low complexity" evidence="3">
    <location>
        <begin position="221"/>
        <end position="234"/>
    </location>
</feature>
<proteinExistence type="inferred from homology"/>
<protein>
    <recommendedName>
        <fullName evidence="6">Protein SPT2</fullName>
    </recommendedName>
</protein>
<dbReference type="SMART" id="SM00784">
    <property type="entry name" value="SPT2"/>
    <property type="match status" value="1"/>
</dbReference>
<keyword evidence="2" id="KW-0175">Coiled coil</keyword>
<organism evidence="4 5">
    <name type="scientific">Arxiozyma heterogenica</name>
    <dbReference type="NCBI Taxonomy" id="278026"/>
    <lineage>
        <taxon>Eukaryota</taxon>
        <taxon>Fungi</taxon>
        <taxon>Dikarya</taxon>
        <taxon>Ascomycota</taxon>
        <taxon>Saccharomycotina</taxon>
        <taxon>Saccharomycetes</taxon>
        <taxon>Saccharomycetales</taxon>
        <taxon>Saccharomycetaceae</taxon>
        <taxon>Arxiozyma</taxon>
    </lineage>
</organism>
<feature type="compositionally biased region" description="Basic and acidic residues" evidence="3">
    <location>
        <begin position="254"/>
        <end position="268"/>
    </location>
</feature>
<feature type="compositionally biased region" description="Basic residues" evidence="3">
    <location>
        <begin position="160"/>
        <end position="174"/>
    </location>
</feature>
<dbReference type="Pfam" id="PF08243">
    <property type="entry name" value="SPT2"/>
    <property type="match status" value="1"/>
</dbReference>
<feature type="region of interest" description="Disordered" evidence="3">
    <location>
        <begin position="58"/>
        <end position="313"/>
    </location>
</feature>
<dbReference type="InterPro" id="IPR013256">
    <property type="entry name" value="Chromatin_SPT2"/>
</dbReference>